<dbReference type="Proteomes" id="UP001497444">
    <property type="component" value="Chromosome 11"/>
</dbReference>
<sequence length="149" mass="17391">MFIITPTISEINKTIVQLSNRSLNIVQQKIKIGLLKDLLINMFKVNWYVQSQSAEQDGNNNVNELDVPLVVPHELVKVASQHFISDVLNFYRPCLDHFWSKEETDESKAKQRDLIKHYNNNQHIEQIIDSYKHVVSFNEAWNKIGVPFN</sequence>
<name>A0ABP0VTV9_9BRYO</name>
<dbReference type="EMBL" id="OZ020106">
    <property type="protein sequence ID" value="CAK9257744.1"/>
    <property type="molecule type" value="Genomic_DNA"/>
</dbReference>
<protein>
    <submittedName>
        <fullName evidence="1">Uncharacterized protein</fullName>
    </submittedName>
</protein>
<keyword evidence="2" id="KW-1185">Reference proteome</keyword>
<proteinExistence type="predicted"/>
<evidence type="ECO:0000313" key="2">
    <source>
        <dbReference type="Proteomes" id="UP001497444"/>
    </source>
</evidence>
<dbReference type="PANTHER" id="PTHR37067:SF3">
    <property type="entry name" value="PX DOMAIN-CONTAINING PROTEIN"/>
    <property type="match status" value="1"/>
</dbReference>
<dbReference type="PANTHER" id="PTHR37067">
    <property type="entry name" value="PX DOMAIN-CONTAINING PROTEIN"/>
    <property type="match status" value="1"/>
</dbReference>
<evidence type="ECO:0000313" key="1">
    <source>
        <dbReference type="EMBL" id="CAK9257744.1"/>
    </source>
</evidence>
<reference evidence="1" key="1">
    <citation type="submission" date="2024-02" db="EMBL/GenBank/DDBJ databases">
        <authorList>
            <consortium name="ELIXIR-Norway"/>
            <consortium name="Elixir Norway"/>
        </authorList>
    </citation>
    <scope>NUCLEOTIDE SEQUENCE</scope>
</reference>
<organism evidence="1 2">
    <name type="scientific">Sphagnum jensenii</name>
    <dbReference type="NCBI Taxonomy" id="128206"/>
    <lineage>
        <taxon>Eukaryota</taxon>
        <taxon>Viridiplantae</taxon>
        <taxon>Streptophyta</taxon>
        <taxon>Embryophyta</taxon>
        <taxon>Bryophyta</taxon>
        <taxon>Sphagnophytina</taxon>
        <taxon>Sphagnopsida</taxon>
        <taxon>Sphagnales</taxon>
        <taxon>Sphagnaceae</taxon>
        <taxon>Sphagnum</taxon>
    </lineage>
</organism>
<accession>A0ABP0VTV9</accession>
<gene>
    <name evidence="1" type="ORF">CSSPJE1EN1_LOCUS3222</name>
</gene>